<gene>
    <name evidence="2" type="ORF">QFZ53_001233</name>
</gene>
<evidence type="ECO:0000313" key="2">
    <source>
        <dbReference type="EMBL" id="MDQ0647037.1"/>
    </source>
</evidence>
<feature type="transmembrane region" description="Helical" evidence="1">
    <location>
        <begin position="219"/>
        <end position="245"/>
    </location>
</feature>
<feature type="transmembrane region" description="Helical" evidence="1">
    <location>
        <begin position="175"/>
        <end position="199"/>
    </location>
</feature>
<evidence type="ECO:0000256" key="1">
    <source>
        <dbReference type="SAM" id="Phobius"/>
    </source>
</evidence>
<sequence>MGQHFDYPGPELGASSVTRAEQTTSWWPYLRLAIATLGFVAIGNQLLVNIDLAKEATTPWGSHIPTIVTNYFSFFTVQSNFWTAMTFAAAGIWALTKGRGAAREPRWLAVSLLCVSTYMILTGIIYNLLLRSNPLTEAAAVPWSNEVMHIVIPLLVLIDVILAPKRRSLSLREAWAVVVFPIVFAVFSMLRANTVVSPVTGDPYWYPLPFLNPHTTPGGYFGVAGYLVGIAALLLIVSMGMVWAWRRRS</sequence>
<reference evidence="2 3" key="1">
    <citation type="submission" date="2023-07" db="EMBL/GenBank/DDBJ databases">
        <title>Comparative genomics of wheat-associated soil bacteria to identify genetic determinants of phenazine resistance.</title>
        <authorList>
            <person name="Mouncey N."/>
        </authorList>
    </citation>
    <scope>NUCLEOTIDE SEQUENCE [LARGE SCALE GENOMIC DNA]</scope>
    <source>
        <strain evidence="2 3">W4I9-1</strain>
    </source>
</reference>
<comment type="caution">
    <text evidence="2">The sequence shown here is derived from an EMBL/GenBank/DDBJ whole genome shotgun (WGS) entry which is preliminary data.</text>
</comment>
<feature type="transmembrane region" description="Helical" evidence="1">
    <location>
        <begin position="107"/>
        <end position="127"/>
    </location>
</feature>
<organism evidence="2 3">
    <name type="scientific">Microbacterium natoriense</name>
    <dbReference type="NCBI Taxonomy" id="284570"/>
    <lineage>
        <taxon>Bacteria</taxon>
        <taxon>Bacillati</taxon>
        <taxon>Actinomycetota</taxon>
        <taxon>Actinomycetes</taxon>
        <taxon>Micrococcales</taxon>
        <taxon>Microbacteriaceae</taxon>
        <taxon>Microbacterium</taxon>
    </lineage>
</organism>
<feature type="transmembrane region" description="Helical" evidence="1">
    <location>
        <begin position="70"/>
        <end position="95"/>
    </location>
</feature>
<keyword evidence="1" id="KW-1133">Transmembrane helix</keyword>
<evidence type="ECO:0000313" key="3">
    <source>
        <dbReference type="Proteomes" id="UP001244427"/>
    </source>
</evidence>
<dbReference type="InterPro" id="IPR049713">
    <property type="entry name" value="Pr6Pr-like"/>
</dbReference>
<proteinExistence type="predicted"/>
<dbReference type="Proteomes" id="UP001244427">
    <property type="component" value="Unassembled WGS sequence"/>
</dbReference>
<keyword evidence="1" id="KW-0812">Transmembrane</keyword>
<protein>
    <recommendedName>
        <fullName evidence="4">Integral membrane protein</fullName>
    </recommendedName>
</protein>
<keyword evidence="1" id="KW-0472">Membrane</keyword>
<dbReference type="EMBL" id="JAUSXV010000001">
    <property type="protein sequence ID" value="MDQ0647037.1"/>
    <property type="molecule type" value="Genomic_DNA"/>
</dbReference>
<feature type="transmembrane region" description="Helical" evidence="1">
    <location>
        <begin position="147"/>
        <end position="163"/>
    </location>
</feature>
<dbReference type="NCBIfam" id="NF038065">
    <property type="entry name" value="Pr6Pr"/>
    <property type="match status" value="1"/>
</dbReference>
<keyword evidence="3" id="KW-1185">Reference proteome</keyword>
<name>A0AAW8EVB7_9MICO</name>
<evidence type="ECO:0008006" key="4">
    <source>
        <dbReference type="Google" id="ProtNLM"/>
    </source>
</evidence>
<accession>A0AAW8EVB7</accession>
<dbReference type="AlphaFoldDB" id="A0AAW8EVB7"/>